<comment type="caution">
    <text evidence="3">The sequence shown here is derived from an EMBL/GenBank/DDBJ whole genome shotgun (WGS) entry which is preliminary data.</text>
</comment>
<dbReference type="InterPro" id="IPR013658">
    <property type="entry name" value="SGL"/>
</dbReference>
<keyword evidence="4" id="KW-1185">Reference proteome</keyword>
<keyword evidence="1" id="KW-0378">Hydrolase</keyword>
<accession>A0ABX0KCD8</accession>
<evidence type="ECO:0000259" key="2">
    <source>
        <dbReference type="Pfam" id="PF08450"/>
    </source>
</evidence>
<dbReference type="SUPFAM" id="SSF63829">
    <property type="entry name" value="Calcium-dependent phosphotriesterase"/>
    <property type="match status" value="1"/>
</dbReference>
<proteinExistence type="predicted"/>
<organism evidence="3 4">
    <name type="scientific">Acetobacter fallax</name>
    <dbReference type="NCBI Taxonomy" id="1737473"/>
    <lineage>
        <taxon>Bacteria</taxon>
        <taxon>Pseudomonadati</taxon>
        <taxon>Pseudomonadota</taxon>
        <taxon>Alphaproteobacteria</taxon>
        <taxon>Acetobacterales</taxon>
        <taxon>Acetobacteraceae</taxon>
        <taxon>Acetobacter</taxon>
    </lineage>
</organism>
<evidence type="ECO:0000256" key="1">
    <source>
        <dbReference type="ARBA" id="ARBA00022801"/>
    </source>
</evidence>
<evidence type="ECO:0000313" key="3">
    <source>
        <dbReference type="EMBL" id="NHO33458.1"/>
    </source>
</evidence>
<name>A0ABX0KCD8_9PROT</name>
<dbReference type="Pfam" id="PF08450">
    <property type="entry name" value="SGL"/>
    <property type="match status" value="1"/>
</dbReference>
<dbReference type="InterPro" id="IPR051262">
    <property type="entry name" value="SMP-30/CGR1_Lactonase"/>
</dbReference>
<reference evidence="3 4" key="1">
    <citation type="journal article" date="2020" name="Int. J. Syst. Evol. Microbiol.">
        <title>Novel acetic acid bacteria from cider fermentations: Acetobacter conturbans sp. nov. and Acetobacter fallax sp. nov.</title>
        <authorList>
            <person name="Sombolestani A.S."/>
            <person name="Cleenwerck I."/>
            <person name="Cnockaert M."/>
            <person name="Borremans W."/>
            <person name="Wieme A.D."/>
            <person name="De Vuyst L."/>
            <person name="Vandamme P."/>
        </authorList>
    </citation>
    <scope>NUCLEOTIDE SEQUENCE [LARGE SCALE GENOMIC DNA]</scope>
    <source>
        <strain evidence="3 4">LMG 1637</strain>
    </source>
</reference>
<evidence type="ECO:0000313" key="4">
    <source>
        <dbReference type="Proteomes" id="UP000615326"/>
    </source>
</evidence>
<dbReference type="InterPro" id="IPR011042">
    <property type="entry name" value="6-blade_b-propeller_TolB-like"/>
</dbReference>
<protein>
    <submittedName>
        <fullName evidence="3">SMP-30/gluconolactonase/LRE family protein</fullName>
    </submittedName>
</protein>
<dbReference type="RefSeq" id="WP_173577977.1">
    <property type="nucleotide sequence ID" value="NZ_WOSW01000028.1"/>
</dbReference>
<sequence length="384" mass="41019">MFAGVLAGFEKASARGPASEAVAVVTPPDVVSAPPRMWGDGAPVGYAPDPDIIVEDPSFRDLLYGNALLTQAWRGDVKWLEGPAWCVEGRFLLVSDVIGSVQYRYSDNERTMAVFRKESYHSNGNTFDADGRLISCEHGLRRVIRWEHDGRCQVLADACEGKHLNSPNDVVVHPDGGVWFTDPPFGDRLWEGHPDAPAGPGGGTVRWDLDAEVLTEMGGRVSQPGRVYRVDPKTGEVAAVLSEGQLFGPNGLCFSPDGKTLYVVSSGRKGGGANEAFPIYAFDVSAGMLSGQRVFCDMMVGGRALIADGVRADVAGNIWVGTSGPVGLCGVLVFNPAGKRIGRLRLPRGISNLTFGGTQRDRLFMCAQDAIFTLDVATQGAGFS</sequence>
<dbReference type="Proteomes" id="UP000615326">
    <property type="component" value="Unassembled WGS sequence"/>
</dbReference>
<feature type="domain" description="SMP-30/Gluconolactonase/LRE-like region" evidence="2">
    <location>
        <begin position="81"/>
        <end position="366"/>
    </location>
</feature>
<dbReference type="Gene3D" id="2.120.10.30">
    <property type="entry name" value="TolB, C-terminal domain"/>
    <property type="match status" value="1"/>
</dbReference>
<dbReference type="PANTHER" id="PTHR47572">
    <property type="entry name" value="LIPOPROTEIN-RELATED"/>
    <property type="match status" value="1"/>
</dbReference>
<gene>
    <name evidence="3" type="ORF">GOB84_12975</name>
</gene>
<dbReference type="EMBL" id="WOSW01000028">
    <property type="protein sequence ID" value="NHO33458.1"/>
    <property type="molecule type" value="Genomic_DNA"/>
</dbReference>
<dbReference type="PANTHER" id="PTHR47572:SF4">
    <property type="entry name" value="LACTONASE DRP35"/>
    <property type="match status" value="1"/>
</dbReference>